<evidence type="ECO:0000259" key="2">
    <source>
        <dbReference type="Pfam" id="PF01548"/>
    </source>
</evidence>
<dbReference type="Pfam" id="PF02371">
    <property type="entry name" value="Transposase_20"/>
    <property type="match status" value="1"/>
</dbReference>
<dbReference type="Pfam" id="PF01548">
    <property type="entry name" value="DEDD_Tnp_IS110"/>
    <property type="match status" value="1"/>
</dbReference>
<comment type="caution">
    <text evidence="4">The sequence shown here is derived from an EMBL/GenBank/DDBJ whole genome shotgun (WGS) entry which is preliminary data.</text>
</comment>
<keyword evidence="5" id="KW-1185">Reference proteome</keyword>
<evidence type="ECO:0000313" key="4">
    <source>
        <dbReference type="EMBL" id="KHM52366.1"/>
    </source>
</evidence>
<evidence type="ECO:0000313" key="5">
    <source>
        <dbReference type="Proteomes" id="UP000030993"/>
    </source>
</evidence>
<dbReference type="GO" id="GO:0003677">
    <property type="term" value="F:DNA binding"/>
    <property type="evidence" value="ECO:0007669"/>
    <property type="project" value="InterPro"/>
</dbReference>
<feature type="coiled-coil region" evidence="1">
    <location>
        <begin position="246"/>
        <end position="280"/>
    </location>
</feature>
<gene>
    <name evidence="4" type="ORF">NZ47_05260</name>
</gene>
<keyword evidence="1" id="KW-0175">Coiled coil</keyword>
<sequence>MKSTQNKKIEQVKETSMIVGIDVGSEKHYFRAFNWRGIEFTRKPIPFSNSMAGFDMFHSAVAELMENNHLEEALVGFEPTGHYWFNLGQFLSGKNIKFVMVNPHHVHKTKELDDNSPSKNDRKDPRIIANLVRDGRYFYTYMPTGVYAELRNASNRRFVLMEEHTRAKNRLHKWIAVYFPEYKGVYTHIDAKGGLMVLKKAATPEDIVKLGVDGIQQIWKDAKLRGSGRKKAMQIVTAATNSIGLKEGLEEAKMELLDLIEDYEIQTKRIERVNDLLKNLCSQIKYVDKLLEIKGIGITTVAGFIAEVGDITRFDDVKELQKLAGLELVSADSGKHNGRTKISKRGRKRLRYLLVQAAVSVIGKNDEFKEIHQYYTTRDNNPLKKMQSLIAVACKLIRVFHVILTKGVDYDASKMLGDIRHPGVADRKAA</sequence>
<dbReference type="InterPro" id="IPR047650">
    <property type="entry name" value="Transpos_IS110"/>
</dbReference>
<evidence type="ECO:0000256" key="1">
    <source>
        <dbReference type="SAM" id="Coils"/>
    </source>
</evidence>
<dbReference type="InterPro" id="IPR003346">
    <property type="entry name" value="Transposase_20"/>
</dbReference>
<dbReference type="GO" id="GO:0006313">
    <property type="term" value="P:DNA transposition"/>
    <property type="evidence" value="ECO:0007669"/>
    <property type="project" value="InterPro"/>
</dbReference>
<dbReference type="AlphaFoldDB" id="A0A0B2K0L7"/>
<accession>A0A0B2K0L7</accession>
<evidence type="ECO:0000259" key="3">
    <source>
        <dbReference type="Pfam" id="PF02371"/>
    </source>
</evidence>
<dbReference type="NCBIfam" id="NF033542">
    <property type="entry name" value="transpos_IS110"/>
    <property type="match status" value="1"/>
</dbReference>
<protein>
    <submittedName>
        <fullName evidence="4">Transposase</fullName>
    </submittedName>
</protein>
<proteinExistence type="predicted"/>
<organism evidence="4 5">
    <name type="scientific">Anaerovibrio lipolyticus</name>
    <dbReference type="NCBI Taxonomy" id="82374"/>
    <lineage>
        <taxon>Bacteria</taxon>
        <taxon>Bacillati</taxon>
        <taxon>Bacillota</taxon>
        <taxon>Negativicutes</taxon>
        <taxon>Selenomonadales</taxon>
        <taxon>Selenomonadaceae</taxon>
        <taxon>Anaerovibrio</taxon>
    </lineage>
</organism>
<dbReference type="PANTHER" id="PTHR33055:SF13">
    <property type="entry name" value="TRANSPOSASE"/>
    <property type="match status" value="1"/>
</dbReference>
<feature type="domain" description="Transposase IS110-like N-terminal" evidence="2">
    <location>
        <begin position="19"/>
        <end position="180"/>
    </location>
</feature>
<dbReference type="RefSeq" id="WP_039207209.1">
    <property type="nucleotide sequence ID" value="NZ_JSCE01000101.1"/>
</dbReference>
<dbReference type="GO" id="GO:0004803">
    <property type="term" value="F:transposase activity"/>
    <property type="evidence" value="ECO:0007669"/>
    <property type="project" value="InterPro"/>
</dbReference>
<reference evidence="4 5" key="1">
    <citation type="journal article" date="2013" name="PLoS ONE">
        <title>Identification and characterization of three novel lipases belonging to families II and V from Anaerovibrio lipolyticus 5ST.</title>
        <authorList>
            <person name="Prive F."/>
            <person name="Kaderbhai N.N."/>
            <person name="Girdwood S."/>
            <person name="Worgan H.J."/>
            <person name="Pinloche E."/>
            <person name="Scollan N.D."/>
            <person name="Huws S.A."/>
            <person name="Newbold C.J."/>
        </authorList>
    </citation>
    <scope>NUCLEOTIDE SEQUENCE [LARGE SCALE GENOMIC DNA]</scope>
    <source>
        <strain evidence="4 5">5S</strain>
    </source>
</reference>
<dbReference type="InterPro" id="IPR002525">
    <property type="entry name" value="Transp_IS110-like_N"/>
</dbReference>
<dbReference type="PANTHER" id="PTHR33055">
    <property type="entry name" value="TRANSPOSASE FOR INSERTION SEQUENCE ELEMENT IS1111A"/>
    <property type="match status" value="1"/>
</dbReference>
<dbReference type="Proteomes" id="UP000030993">
    <property type="component" value="Unassembled WGS sequence"/>
</dbReference>
<name>A0A0B2K0L7_9FIRM</name>
<feature type="domain" description="Transposase IS116/IS110/IS902 C-terminal" evidence="3">
    <location>
        <begin position="289"/>
        <end position="373"/>
    </location>
</feature>
<dbReference type="STRING" id="82374.NZ47_05260"/>
<dbReference type="EMBL" id="JSCE01000101">
    <property type="protein sequence ID" value="KHM52366.1"/>
    <property type="molecule type" value="Genomic_DNA"/>
</dbReference>